<evidence type="ECO:0000313" key="1">
    <source>
        <dbReference type="EMBL" id="KKM24671.1"/>
    </source>
</evidence>
<protein>
    <submittedName>
        <fullName evidence="1">Uncharacterized protein</fullName>
    </submittedName>
</protein>
<sequence length="68" mass="7436">MFNATYKGKHGTTVEHDDPKRQAYKYMALAQGQGRHTSTTWHADGCITVSVDGLEPLTFELAQPVSAA</sequence>
<accession>A0A0F9IAP1</accession>
<dbReference type="EMBL" id="LAZR01012876">
    <property type="protein sequence ID" value="KKM24671.1"/>
    <property type="molecule type" value="Genomic_DNA"/>
</dbReference>
<proteinExistence type="predicted"/>
<dbReference type="AlphaFoldDB" id="A0A0F9IAP1"/>
<gene>
    <name evidence="1" type="ORF">LCGC14_1602740</name>
</gene>
<name>A0A0F9IAP1_9ZZZZ</name>
<organism evidence="1">
    <name type="scientific">marine sediment metagenome</name>
    <dbReference type="NCBI Taxonomy" id="412755"/>
    <lineage>
        <taxon>unclassified sequences</taxon>
        <taxon>metagenomes</taxon>
        <taxon>ecological metagenomes</taxon>
    </lineage>
</organism>
<comment type="caution">
    <text evidence="1">The sequence shown here is derived from an EMBL/GenBank/DDBJ whole genome shotgun (WGS) entry which is preliminary data.</text>
</comment>
<reference evidence="1" key="1">
    <citation type="journal article" date="2015" name="Nature">
        <title>Complex archaea that bridge the gap between prokaryotes and eukaryotes.</title>
        <authorList>
            <person name="Spang A."/>
            <person name="Saw J.H."/>
            <person name="Jorgensen S.L."/>
            <person name="Zaremba-Niedzwiedzka K."/>
            <person name="Martijn J."/>
            <person name="Lind A.E."/>
            <person name="van Eijk R."/>
            <person name="Schleper C."/>
            <person name="Guy L."/>
            <person name="Ettema T.J."/>
        </authorList>
    </citation>
    <scope>NUCLEOTIDE SEQUENCE</scope>
</reference>